<dbReference type="KEGG" id="rpne:NCTC8284_02195"/>
<proteinExistence type="predicted"/>
<evidence type="ECO:0000313" key="8">
    <source>
        <dbReference type="EMBL" id="VEH67011.1"/>
    </source>
</evidence>
<dbReference type="FunFam" id="1.20.58.760:FF:000001">
    <property type="entry name" value="ATP-dependent zinc metalloprotease FtsH"/>
    <property type="match status" value="1"/>
</dbReference>
<protein>
    <submittedName>
        <fullName evidence="8">ATP-dependent zinc metalloprotease FtsH</fullName>
        <ecNumber evidence="8">3.4.24.-</ecNumber>
    </submittedName>
</protein>
<dbReference type="GO" id="GO:0005886">
    <property type="term" value="C:plasma membrane"/>
    <property type="evidence" value="ECO:0007669"/>
    <property type="project" value="TreeGrafter"/>
</dbReference>
<sequence length="159" mass="17717">MGPERRTMIMTEKQKESTAYHEAGHAIVGYLVPEHDPVHKVTIIPRGRALGVTFFLPEGDQVSISQKQLESKLSTLYAGRLAEDLIYGEENISTGASNDIKVATNIARNMVTQWGFSEKLGPILYSEDEGEVFLGRSMAKRNICLMKQLMLSMKKSVQS</sequence>
<dbReference type="GO" id="GO:0004176">
    <property type="term" value="F:ATP-dependent peptidase activity"/>
    <property type="evidence" value="ECO:0007669"/>
    <property type="project" value="InterPro"/>
</dbReference>
<keyword evidence="4 8" id="KW-0378">Hydrolase</keyword>
<dbReference type="InterPro" id="IPR000642">
    <property type="entry name" value="Peptidase_M41"/>
</dbReference>
<reference evidence="8 9" key="1">
    <citation type="submission" date="2018-12" db="EMBL/GenBank/DDBJ databases">
        <authorList>
            <consortium name="Pathogen Informatics"/>
        </authorList>
    </citation>
    <scope>NUCLEOTIDE SEQUENCE [LARGE SCALE GENOMIC DNA]</scope>
    <source>
        <strain evidence="8 9">NCTC8284</strain>
    </source>
</reference>
<evidence type="ECO:0000256" key="6">
    <source>
        <dbReference type="ARBA" id="ARBA00023049"/>
    </source>
</evidence>
<dbReference type="GO" id="GO:0005524">
    <property type="term" value="F:ATP binding"/>
    <property type="evidence" value="ECO:0007669"/>
    <property type="project" value="InterPro"/>
</dbReference>
<dbReference type="SUPFAM" id="SSF140990">
    <property type="entry name" value="FtsH protease domain-like"/>
    <property type="match status" value="1"/>
</dbReference>
<dbReference type="Gene3D" id="1.20.58.760">
    <property type="entry name" value="Peptidase M41"/>
    <property type="match status" value="1"/>
</dbReference>
<keyword evidence="2 8" id="KW-0645">Protease</keyword>
<dbReference type="GO" id="GO:0030163">
    <property type="term" value="P:protein catabolic process"/>
    <property type="evidence" value="ECO:0007669"/>
    <property type="project" value="TreeGrafter"/>
</dbReference>
<keyword evidence="3" id="KW-0479">Metal-binding</keyword>
<name>A0A448MPE7_9PAST</name>
<keyword evidence="6 8" id="KW-0482">Metalloprotease</keyword>
<evidence type="ECO:0000256" key="1">
    <source>
        <dbReference type="ARBA" id="ARBA00001947"/>
    </source>
</evidence>
<accession>A0A448MPE7</accession>
<dbReference type="GO" id="GO:0006508">
    <property type="term" value="P:proteolysis"/>
    <property type="evidence" value="ECO:0007669"/>
    <property type="project" value="UniProtKB-KW"/>
</dbReference>
<evidence type="ECO:0000256" key="4">
    <source>
        <dbReference type="ARBA" id="ARBA00022801"/>
    </source>
</evidence>
<dbReference type="EMBL" id="LR134405">
    <property type="protein sequence ID" value="VEH67011.1"/>
    <property type="molecule type" value="Genomic_DNA"/>
</dbReference>
<evidence type="ECO:0000259" key="7">
    <source>
        <dbReference type="Pfam" id="PF01434"/>
    </source>
</evidence>
<dbReference type="PANTHER" id="PTHR23076">
    <property type="entry name" value="METALLOPROTEASE M41 FTSH"/>
    <property type="match status" value="1"/>
</dbReference>
<dbReference type="GO" id="GO:0004222">
    <property type="term" value="F:metalloendopeptidase activity"/>
    <property type="evidence" value="ECO:0007669"/>
    <property type="project" value="InterPro"/>
</dbReference>
<dbReference type="GO" id="GO:0046872">
    <property type="term" value="F:metal ion binding"/>
    <property type="evidence" value="ECO:0007669"/>
    <property type="project" value="UniProtKB-KW"/>
</dbReference>
<dbReference type="EC" id="3.4.24.-" evidence="8"/>
<comment type="cofactor">
    <cofactor evidence="1">
        <name>Zn(2+)</name>
        <dbReference type="ChEBI" id="CHEBI:29105"/>
    </cofactor>
</comment>
<evidence type="ECO:0000256" key="3">
    <source>
        <dbReference type="ARBA" id="ARBA00022723"/>
    </source>
</evidence>
<feature type="domain" description="Peptidase M41" evidence="7">
    <location>
        <begin position="8"/>
        <end position="142"/>
    </location>
</feature>
<evidence type="ECO:0000256" key="2">
    <source>
        <dbReference type="ARBA" id="ARBA00022670"/>
    </source>
</evidence>
<dbReference type="AlphaFoldDB" id="A0A448MPE7"/>
<dbReference type="InterPro" id="IPR037219">
    <property type="entry name" value="Peptidase_M41-like"/>
</dbReference>
<evidence type="ECO:0000313" key="9">
    <source>
        <dbReference type="Proteomes" id="UP000278733"/>
    </source>
</evidence>
<dbReference type="PANTHER" id="PTHR23076:SF97">
    <property type="entry name" value="ATP-DEPENDENT ZINC METALLOPROTEASE YME1L1"/>
    <property type="match status" value="1"/>
</dbReference>
<dbReference type="Pfam" id="PF01434">
    <property type="entry name" value="Peptidase_M41"/>
    <property type="match status" value="1"/>
</dbReference>
<gene>
    <name evidence="8" type="primary">ftsH_2</name>
    <name evidence="8" type="ORF">NCTC8284_02195</name>
</gene>
<keyword evidence="5" id="KW-0862">Zinc</keyword>
<evidence type="ECO:0000256" key="5">
    <source>
        <dbReference type="ARBA" id="ARBA00022833"/>
    </source>
</evidence>
<organism evidence="8 9">
    <name type="scientific">Rodentibacter pneumotropicus</name>
    <dbReference type="NCBI Taxonomy" id="758"/>
    <lineage>
        <taxon>Bacteria</taxon>
        <taxon>Pseudomonadati</taxon>
        <taxon>Pseudomonadota</taxon>
        <taxon>Gammaproteobacteria</taxon>
        <taxon>Pasteurellales</taxon>
        <taxon>Pasteurellaceae</taxon>
        <taxon>Rodentibacter</taxon>
    </lineage>
</organism>
<dbReference type="Proteomes" id="UP000278733">
    <property type="component" value="Chromosome"/>
</dbReference>